<evidence type="ECO:0000259" key="1">
    <source>
        <dbReference type="PROSITE" id="PS50801"/>
    </source>
</evidence>
<evidence type="ECO:0000313" key="2">
    <source>
        <dbReference type="EMBL" id="RVU30075.1"/>
    </source>
</evidence>
<dbReference type="EMBL" id="SACQ01000006">
    <property type="protein sequence ID" value="RVU30075.1"/>
    <property type="molecule type" value="Genomic_DNA"/>
</dbReference>
<dbReference type="InterPro" id="IPR002645">
    <property type="entry name" value="STAS_dom"/>
</dbReference>
<organism evidence="2 3">
    <name type="scientific">Neptunomonas marina</name>
    <dbReference type="NCBI Taxonomy" id="1815562"/>
    <lineage>
        <taxon>Bacteria</taxon>
        <taxon>Pseudomonadati</taxon>
        <taxon>Pseudomonadota</taxon>
        <taxon>Gammaproteobacteria</taxon>
        <taxon>Oceanospirillales</taxon>
        <taxon>Oceanospirillaceae</taxon>
        <taxon>Neptunomonas</taxon>
    </lineage>
</organism>
<protein>
    <submittedName>
        <fullName evidence="2">Anti-sigma factor antagonist</fullName>
    </submittedName>
</protein>
<gene>
    <name evidence="2" type="ORF">EOE65_13575</name>
</gene>
<dbReference type="InterPro" id="IPR036513">
    <property type="entry name" value="STAS_dom_sf"/>
</dbReference>
<dbReference type="PANTHER" id="PTHR33495:SF15">
    <property type="entry name" value="STAS DOMAIN-CONTAINING PROTEIN"/>
    <property type="match status" value="1"/>
</dbReference>
<evidence type="ECO:0000313" key="3">
    <source>
        <dbReference type="Proteomes" id="UP000282818"/>
    </source>
</evidence>
<dbReference type="CDD" id="cd07043">
    <property type="entry name" value="STAS_anti-anti-sigma_factors"/>
    <property type="match status" value="1"/>
</dbReference>
<dbReference type="AlphaFoldDB" id="A0A437Q6E5"/>
<keyword evidence="3" id="KW-1185">Reference proteome</keyword>
<dbReference type="Pfam" id="PF13466">
    <property type="entry name" value="STAS_2"/>
    <property type="match status" value="1"/>
</dbReference>
<dbReference type="RefSeq" id="WP_127694860.1">
    <property type="nucleotide sequence ID" value="NZ_SACQ01000006.1"/>
</dbReference>
<feature type="domain" description="STAS" evidence="1">
    <location>
        <begin position="46"/>
        <end position="102"/>
    </location>
</feature>
<accession>A0A437Q6E5</accession>
<proteinExistence type="predicted"/>
<name>A0A437Q6E5_9GAMM</name>
<dbReference type="Gene3D" id="3.30.750.24">
    <property type="entry name" value="STAS domain"/>
    <property type="match status" value="1"/>
</dbReference>
<dbReference type="GO" id="GO:0043856">
    <property type="term" value="F:anti-sigma factor antagonist activity"/>
    <property type="evidence" value="ECO:0007669"/>
    <property type="project" value="TreeGrafter"/>
</dbReference>
<sequence>MPISASVSDDKRHVNISISDRFDYSLHQPFRDSYKDVKQSGVTYKLDLSQASYMDSSALGMVLLLKEHADGQGSKVVIAKPHPSVAKILKIANFDRFVTIEA</sequence>
<dbReference type="PANTHER" id="PTHR33495">
    <property type="entry name" value="ANTI-SIGMA FACTOR ANTAGONIST TM_1081-RELATED-RELATED"/>
    <property type="match status" value="1"/>
</dbReference>
<dbReference type="PROSITE" id="PS50801">
    <property type="entry name" value="STAS"/>
    <property type="match status" value="1"/>
</dbReference>
<reference evidence="2 3" key="1">
    <citation type="submission" date="2019-01" db="EMBL/GenBank/DDBJ databases">
        <authorList>
            <person name="Chen W.-M."/>
        </authorList>
    </citation>
    <scope>NUCLEOTIDE SEQUENCE [LARGE SCALE GENOMIC DNA]</scope>
    <source>
        <strain evidence="2 3">HPM-16</strain>
    </source>
</reference>
<dbReference type="InterPro" id="IPR058548">
    <property type="entry name" value="MlaB-like_STAS"/>
</dbReference>
<dbReference type="SUPFAM" id="SSF52091">
    <property type="entry name" value="SpoIIaa-like"/>
    <property type="match status" value="1"/>
</dbReference>
<dbReference type="Proteomes" id="UP000282818">
    <property type="component" value="Unassembled WGS sequence"/>
</dbReference>
<comment type="caution">
    <text evidence="2">The sequence shown here is derived from an EMBL/GenBank/DDBJ whole genome shotgun (WGS) entry which is preliminary data.</text>
</comment>